<feature type="transmembrane region" description="Helical" evidence="10">
    <location>
        <begin position="95"/>
        <end position="114"/>
    </location>
</feature>
<feature type="transmembrane region" description="Helical" evidence="10">
    <location>
        <begin position="487"/>
        <end position="508"/>
    </location>
</feature>
<feature type="transmembrane region" description="Helical" evidence="10">
    <location>
        <begin position="160"/>
        <end position="181"/>
    </location>
</feature>
<keyword evidence="4" id="KW-1003">Cell membrane</keyword>
<dbReference type="OrthoDB" id="3900342at2759"/>
<evidence type="ECO:0000256" key="10">
    <source>
        <dbReference type="SAM" id="Phobius"/>
    </source>
</evidence>
<organism evidence="12 13">
    <name type="scientific">Wickerhamomyces pijperi</name>
    <name type="common">Yeast</name>
    <name type="synonym">Pichia pijperi</name>
    <dbReference type="NCBI Taxonomy" id="599730"/>
    <lineage>
        <taxon>Eukaryota</taxon>
        <taxon>Fungi</taxon>
        <taxon>Dikarya</taxon>
        <taxon>Ascomycota</taxon>
        <taxon>Saccharomycotina</taxon>
        <taxon>Saccharomycetes</taxon>
        <taxon>Phaffomycetales</taxon>
        <taxon>Wickerhamomycetaceae</taxon>
        <taxon>Wickerhamomyces</taxon>
    </lineage>
</organism>
<keyword evidence="3" id="KW-0813">Transport</keyword>
<dbReference type="InterPro" id="IPR050524">
    <property type="entry name" value="APC_YAT"/>
</dbReference>
<feature type="transmembrane region" description="Helical" evidence="10">
    <location>
        <begin position="201"/>
        <end position="220"/>
    </location>
</feature>
<keyword evidence="8 10" id="KW-0472">Membrane</keyword>
<evidence type="ECO:0000313" key="12">
    <source>
        <dbReference type="EMBL" id="KAH3678916.1"/>
    </source>
</evidence>
<comment type="similarity">
    <text evidence="2">Belongs to the amino acid-polyamine-organocation (APC) superfamily. YAT (TC 2.A.3.10) family.</text>
</comment>
<evidence type="ECO:0000256" key="2">
    <source>
        <dbReference type="ARBA" id="ARBA00006983"/>
    </source>
</evidence>
<dbReference type="FunFam" id="1.20.1740.10:FF:000017">
    <property type="entry name" value="Amino acid permease"/>
    <property type="match status" value="1"/>
</dbReference>
<dbReference type="PIRSF" id="PIRSF006060">
    <property type="entry name" value="AA_transporter"/>
    <property type="match status" value="1"/>
</dbReference>
<name>A0A9P8THF2_WICPI</name>
<reference evidence="12" key="2">
    <citation type="submission" date="2021-01" db="EMBL/GenBank/DDBJ databases">
        <authorList>
            <person name="Schikora-Tamarit M.A."/>
        </authorList>
    </citation>
    <scope>NUCLEOTIDE SEQUENCE</scope>
    <source>
        <strain evidence="12">CBS2887</strain>
    </source>
</reference>
<feature type="transmembrane region" description="Helical" evidence="10">
    <location>
        <begin position="520"/>
        <end position="539"/>
    </location>
</feature>
<evidence type="ECO:0000256" key="1">
    <source>
        <dbReference type="ARBA" id="ARBA00004651"/>
    </source>
</evidence>
<comment type="caution">
    <text evidence="12">The sequence shown here is derived from an EMBL/GenBank/DDBJ whole genome shotgun (WGS) entry which is preliminary data.</text>
</comment>
<dbReference type="AlphaFoldDB" id="A0A9P8THF2"/>
<dbReference type="PANTHER" id="PTHR43341">
    <property type="entry name" value="AMINO ACID PERMEASE"/>
    <property type="match status" value="1"/>
</dbReference>
<keyword evidence="6" id="KW-0029">Amino-acid transport</keyword>
<feature type="transmembrane region" description="Helical" evidence="10">
    <location>
        <begin position="372"/>
        <end position="394"/>
    </location>
</feature>
<feature type="transmembrane region" description="Helical" evidence="10">
    <location>
        <begin position="120"/>
        <end position="140"/>
    </location>
</feature>
<evidence type="ECO:0000256" key="6">
    <source>
        <dbReference type="ARBA" id="ARBA00022970"/>
    </source>
</evidence>
<dbReference type="GO" id="GO:0005886">
    <property type="term" value="C:plasma membrane"/>
    <property type="evidence" value="ECO:0007669"/>
    <property type="project" value="UniProtKB-SubCell"/>
</dbReference>
<feature type="transmembrane region" description="Helical" evidence="10">
    <location>
        <begin position="440"/>
        <end position="466"/>
    </location>
</feature>
<keyword evidence="7 10" id="KW-1133">Transmembrane helix</keyword>
<dbReference type="Proteomes" id="UP000774326">
    <property type="component" value="Unassembled WGS sequence"/>
</dbReference>
<proteinExistence type="inferred from homology"/>
<dbReference type="Pfam" id="PF00324">
    <property type="entry name" value="AA_permease"/>
    <property type="match status" value="1"/>
</dbReference>
<feature type="transmembrane region" description="Helical" evidence="10">
    <location>
        <begin position="274"/>
        <end position="294"/>
    </location>
</feature>
<comment type="subcellular location">
    <subcellularLocation>
        <location evidence="1">Cell membrane</location>
        <topology evidence="1">Multi-pass membrane protein</topology>
    </subcellularLocation>
</comment>
<feature type="region of interest" description="Disordered" evidence="9">
    <location>
        <begin position="1"/>
        <end position="35"/>
    </location>
</feature>
<evidence type="ECO:0000256" key="9">
    <source>
        <dbReference type="SAM" id="MobiDB-lite"/>
    </source>
</evidence>
<sequence>MSNSISAQETPDSSLEKSNVASISSNYTTTEPYASTESHSRSLFTRFVDTFKEVEIPQEVQEQLNDPNITEDEKRNLRLKHTPLSKNLKVRHMQMIAMGSCIGTGLFIGSGSALRTGGAASLPICWSIIGFVAFFTIHSLGELATAYPVSGAFSAHATKFIEPSFGFAIGWNYTLLWLAVLPNEIIAASLTLQFWNTSINPVAWVSIFYVFVLSINLFGVKAYGEAEYIFSLIKVVAIVGFLILGIVLICGGGPSHGFVGGEYYHNPGPFANGFKGVSTVFVTACYSLGGTELVGVTSAEAGNARKFLPSAIKQVFWRIVFFFFGSLTMISLLVNSKDNRLLGTNSADASASPFVIAIKNGGIKGLPSVMNAVIMISVLSVGNSAVYGCSRTLASLSAQGLAPKCFNYIDRMGRPIYGIALNALFGLLCFTVASNHEATVFAWLMSLSGLAIVLTWSSICLSHIRFRMAMKAQGRSLDELAFVSRSGVYGSIFGLVMLMVVLGLQFWVSLFPLGSEGANATNFFQNYLGGVIALVFYIGRKLWVRKLWEATPLKEIDLDEGRAAVDMELLQQELEEERASLAAKGFFYRAYRFWC</sequence>
<accession>A0A9P8THF2</accession>
<feature type="domain" description="Amino acid permease/ SLC12A" evidence="11">
    <location>
        <begin position="92"/>
        <end position="546"/>
    </location>
</feature>
<dbReference type="Gene3D" id="1.20.1740.10">
    <property type="entry name" value="Amino acid/polyamine transporter I"/>
    <property type="match status" value="1"/>
</dbReference>
<dbReference type="NCBIfam" id="TIGR00913">
    <property type="entry name" value="2A0310"/>
    <property type="match status" value="1"/>
</dbReference>
<dbReference type="InterPro" id="IPR004841">
    <property type="entry name" value="AA-permease/SLC12A_dom"/>
</dbReference>
<evidence type="ECO:0000256" key="8">
    <source>
        <dbReference type="ARBA" id="ARBA00023136"/>
    </source>
</evidence>
<dbReference type="InterPro" id="IPR004762">
    <property type="entry name" value="Amino_acid_permease_fungi"/>
</dbReference>
<keyword evidence="5 10" id="KW-0812">Transmembrane</keyword>
<evidence type="ECO:0000256" key="3">
    <source>
        <dbReference type="ARBA" id="ARBA00022448"/>
    </source>
</evidence>
<feature type="transmembrane region" description="Helical" evidence="10">
    <location>
        <begin position="415"/>
        <end position="434"/>
    </location>
</feature>
<dbReference type="GO" id="GO:0015171">
    <property type="term" value="F:amino acid transmembrane transporter activity"/>
    <property type="evidence" value="ECO:0007669"/>
    <property type="project" value="TreeGrafter"/>
</dbReference>
<keyword evidence="13" id="KW-1185">Reference proteome</keyword>
<evidence type="ECO:0000256" key="5">
    <source>
        <dbReference type="ARBA" id="ARBA00022692"/>
    </source>
</evidence>
<evidence type="ECO:0000256" key="4">
    <source>
        <dbReference type="ARBA" id="ARBA00022475"/>
    </source>
</evidence>
<feature type="transmembrane region" description="Helical" evidence="10">
    <location>
        <begin position="315"/>
        <end position="334"/>
    </location>
</feature>
<feature type="transmembrane region" description="Helical" evidence="10">
    <location>
        <begin position="232"/>
        <end position="254"/>
    </location>
</feature>
<evidence type="ECO:0000313" key="13">
    <source>
        <dbReference type="Proteomes" id="UP000774326"/>
    </source>
</evidence>
<dbReference type="PANTHER" id="PTHR43341:SF1">
    <property type="entry name" value="GENERAL AMINO-ACID PERMEASE GAP1"/>
    <property type="match status" value="1"/>
</dbReference>
<dbReference type="EMBL" id="JAEUBG010005048">
    <property type="protein sequence ID" value="KAH3678916.1"/>
    <property type="molecule type" value="Genomic_DNA"/>
</dbReference>
<reference evidence="12" key="1">
    <citation type="journal article" date="2021" name="Open Biol.">
        <title>Shared evolutionary footprints suggest mitochondrial oxidative damage underlies multiple complex I losses in fungi.</title>
        <authorList>
            <person name="Schikora-Tamarit M.A."/>
            <person name="Marcet-Houben M."/>
            <person name="Nosek J."/>
            <person name="Gabaldon T."/>
        </authorList>
    </citation>
    <scope>NUCLEOTIDE SEQUENCE</scope>
    <source>
        <strain evidence="12">CBS2887</strain>
    </source>
</reference>
<gene>
    <name evidence="12" type="ORF">WICPIJ_008780</name>
</gene>
<evidence type="ECO:0000259" key="11">
    <source>
        <dbReference type="Pfam" id="PF00324"/>
    </source>
</evidence>
<protein>
    <recommendedName>
        <fullName evidence="11">Amino acid permease/ SLC12A domain-containing protein</fullName>
    </recommendedName>
</protein>
<evidence type="ECO:0000256" key="7">
    <source>
        <dbReference type="ARBA" id="ARBA00022989"/>
    </source>
</evidence>